<dbReference type="InterPro" id="IPR046162">
    <property type="entry name" value="DUF6164"/>
</dbReference>
<evidence type="ECO:0000256" key="1">
    <source>
        <dbReference type="SAM" id="Phobius"/>
    </source>
</evidence>
<feature type="transmembrane region" description="Helical" evidence="1">
    <location>
        <begin position="98"/>
        <end position="118"/>
    </location>
</feature>
<evidence type="ECO:0000313" key="2">
    <source>
        <dbReference type="EMBL" id="ANB19198.1"/>
    </source>
</evidence>
<dbReference type="OrthoDB" id="5569385at2"/>
<sequence>MPIQLLNLRHVPDEEADEVRALLDRHGIVHYETRPSRWGISAGAIWVADPVQADRARGLMIGYQAERGARVRAEYEAARAAGQTDTLWRSLRRTPLRVVGMLAGALALIALSLLWPLLLRGG</sequence>
<proteinExistence type="predicted"/>
<dbReference type="AlphaFoldDB" id="A0A160DWZ0"/>
<gene>
    <name evidence="2" type="ORF">I596_3209</name>
</gene>
<dbReference type="EMBL" id="CP015249">
    <property type="protein sequence ID" value="ANB19198.1"/>
    <property type="molecule type" value="Genomic_DNA"/>
</dbReference>
<keyword evidence="1" id="KW-0812">Transmembrane</keyword>
<keyword evidence="3" id="KW-1185">Reference proteome</keyword>
<accession>A0A160DWZ0</accession>
<organism evidence="2 3">
    <name type="scientific">Dokdonella koreensis DS-123</name>
    <dbReference type="NCBI Taxonomy" id="1300342"/>
    <lineage>
        <taxon>Bacteria</taxon>
        <taxon>Pseudomonadati</taxon>
        <taxon>Pseudomonadota</taxon>
        <taxon>Gammaproteobacteria</taxon>
        <taxon>Lysobacterales</taxon>
        <taxon>Rhodanobacteraceae</taxon>
        <taxon>Dokdonella</taxon>
    </lineage>
</organism>
<evidence type="ECO:0008006" key="4">
    <source>
        <dbReference type="Google" id="ProtNLM"/>
    </source>
</evidence>
<name>A0A160DWZ0_9GAMM</name>
<keyword evidence="1" id="KW-0472">Membrane</keyword>
<keyword evidence="1" id="KW-1133">Transmembrane helix</keyword>
<dbReference type="KEGG" id="dko:I596_3209"/>
<dbReference type="Proteomes" id="UP000076830">
    <property type="component" value="Chromosome"/>
</dbReference>
<reference evidence="2 3" key="1">
    <citation type="submission" date="2016-04" db="EMBL/GenBank/DDBJ databases">
        <title>Complete genome sequence of Dokdonella koreensis DS-123T.</title>
        <authorList>
            <person name="Kim J.F."/>
            <person name="Lee H."/>
            <person name="Kwak M.-J."/>
        </authorList>
    </citation>
    <scope>NUCLEOTIDE SEQUENCE [LARGE SCALE GENOMIC DNA]</scope>
    <source>
        <strain evidence="2 3">DS-123</strain>
    </source>
</reference>
<dbReference type="Pfam" id="PF19661">
    <property type="entry name" value="DUF6164"/>
    <property type="match status" value="1"/>
</dbReference>
<evidence type="ECO:0000313" key="3">
    <source>
        <dbReference type="Proteomes" id="UP000076830"/>
    </source>
</evidence>
<dbReference type="STRING" id="1300342.I596_3209"/>
<protein>
    <recommendedName>
        <fullName evidence="4">Transmembrane protein</fullName>
    </recommendedName>
</protein>
<dbReference type="RefSeq" id="WP_067649728.1">
    <property type="nucleotide sequence ID" value="NZ_CP015249.1"/>
</dbReference>